<accession>C0HFD5</accession>
<proteinExistence type="evidence at transcript level"/>
<reference evidence="1" key="1">
    <citation type="journal article" date="2009" name="PLoS Genet.">
        <title>Sequencing, mapping, and analysis of 27,455 maize full-length cDNAs.</title>
        <authorList>
            <person name="Soderlund C."/>
            <person name="Descour A."/>
            <person name="Kudrna D."/>
            <person name="Bomhoff M."/>
            <person name="Boyd L."/>
            <person name="Currie J."/>
            <person name="Angelova A."/>
            <person name="Collura K."/>
            <person name="Wissotski M."/>
            <person name="Ashley E."/>
            <person name="Morrow D."/>
            <person name="Fernandes J."/>
            <person name="Walbot V."/>
            <person name="Yu Y."/>
        </authorList>
    </citation>
    <scope>NUCLEOTIDE SEQUENCE</scope>
    <source>
        <strain evidence="1">B73</strain>
    </source>
</reference>
<dbReference type="EMBL" id="BT061041">
    <property type="protein sequence ID" value="ACN25738.1"/>
    <property type="molecule type" value="mRNA"/>
</dbReference>
<protein>
    <submittedName>
        <fullName evidence="1">Uncharacterized protein</fullName>
    </submittedName>
</protein>
<organism evidence="1">
    <name type="scientific">Zea mays</name>
    <name type="common">Maize</name>
    <dbReference type="NCBI Taxonomy" id="4577"/>
    <lineage>
        <taxon>Eukaryota</taxon>
        <taxon>Viridiplantae</taxon>
        <taxon>Streptophyta</taxon>
        <taxon>Embryophyta</taxon>
        <taxon>Tracheophyta</taxon>
        <taxon>Spermatophyta</taxon>
        <taxon>Magnoliopsida</taxon>
        <taxon>Liliopsida</taxon>
        <taxon>Poales</taxon>
        <taxon>Poaceae</taxon>
        <taxon>PACMAD clade</taxon>
        <taxon>Panicoideae</taxon>
        <taxon>Andropogonodae</taxon>
        <taxon>Andropogoneae</taxon>
        <taxon>Tripsacinae</taxon>
        <taxon>Zea</taxon>
    </lineage>
</organism>
<name>C0HFD5_MAIZE</name>
<evidence type="ECO:0000313" key="1">
    <source>
        <dbReference type="EMBL" id="ACN25738.1"/>
    </source>
</evidence>
<dbReference type="AlphaFoldDB" id="C0HFD5"/>
<sequence length="63" mass="6948">MKKDTSSSVLLQTADTDTIITRRTSLPFLLLHSALQFFPLPFPFLPGVRVTLINSLPATCTTN</sequence>
<reference evidence="1" key="2">
    <citation type="submission" date="2012-06" db="EMBL/GenBank/DDBJ databases">
        <authorList>
            <person name="Yu Y."/>
            <person name="Currie J."/>
            <person name="Lomeli R."/>
            <person name="Angelova A."/>
            <person name="Collura K."/>
            <person name="Wissotski M."/>
            <person name="Campos D."/>
            <person name="Kudrna D."/>
            <person name="Golser W."/>
            <person name="Ashely E."/>
            <person name="Descour A."/>
            <person name="Fernandes J."/>
            <person name="Soderlund C."/>
            <person name="Walbot V."/>
        </authorList>
    </citation>
    <scope>NUCLEOTIDE SEQUENCE</scope>
    <source>
        <strain evidence="1">B73</strain>
    </source>
</reference>